<evidence type="ECO:0000259" key="1">
    <source>
        <dbReference type="PROSITE" id="PS50815"/>
    </source>
</evidence>
<name>A0A1I7ZP61_9BILA</name>
<dbReference type="InterPro" id="IPR003511">
    <property type="entry name" value="HORMA_dom"/>
</dbReference>
<organism evidence="2 3">
    <name type="scientific">Steinernema glaseri</name>
    <dbReference type="NCBI Taxonomy" id="37863"/>
    <lineage>
        <taxon>Eukaryota</taxon>
        <taxon>Metazoa</taxon>
        <taxon>Ecdysozoa</taxon>
        <taxon>Nematoda</taxon>
        <taxon>Chromadorea</taxon>
        <taxon>Rhabditida</taxon>
        <taxon>Tylenchina</taxon>
        <taxon>Panagrolaimomorpha</taxon>
        <taxon>Strongyloidoidea</taxon>
        <taxon>Steinernematidae</taxon>
        <taxon>Steinernema</taxon>
    </lineage>
</organism>
<accession>A0A1I7ZP61</accession>
<evidence type="ECO:0000313" key="2">
    <source>
        <dbReference type="Proteomes" id="UP000095287"/>
    </source>
</evidence>
<dbReference type="Gene3D" id="3.30.900.10">
    <property type="entry name" value="HORMA domain"/>
    <property type="match status" value="1"/>
</dbReference>
<dbReference type="SUPFAM" id="SSF56019">
    <property type="entry name" value="The spindle assembly checkpoint protein mad2"/>
    <property type="match status" value="1"/>
</dbReference>
<feature type="domain" description="HORMA" evidence="1">
    <location>
        <begin position="1"/>
        <end position="96"/>
    </location>
</feature>
<proteinExistence type="predicted"/>
<dbReference type="InterPro" id="IPR036570">
    <property type="entry name" value="HORMA_dom_sf"/>
</dbReference>
<protein>
    <submittedName>
        <fullName evidence="3">HORMA domain-containing protein</fullName>
    </submittedName>
</protein>
<dbReference type="WBParaSite" id="L893_g28539.t1">
    <property type="protein sequence ID" value="L893_g28539.t1"/>
    <property type="gene ID" value="L893_g28539"/>
</dbReference>
<dbReference type="AlphaFoldDB" id="A0A1I7ZP61"/>
<reference evidence="3" key="1">
    <citation type="submission" date="2016-11" db="UniProtKB">
        <authorList>
            <consortium name="WormBaseParasite"/>
        </authorList>
    </citation>
    <scope>IDENTIFICATION</scope>
</reference>
<keyword evidence="2" id="KW-1185">Reference proteome</keyword>
<dbReference type="Proteomes" id="UP000095287">
    <property type="component" value="Unplaced"/>
</dbReference>
<dbReference type="PROSITE" id="PS50815">
    <property type="entry name" value="HORMA"/>
    <property type="match status" value="1"/>
</dbReference>
<sequence length="96" mass="11404">MCAFLRDLCHSFLYKYSGYDEQSFHEETAMGDYTVMISHDEELARYIDTTLLSTSRWLQYQKLEGFAAVLVDDDENVAYSYQINFFKTEVKLKKRM</sequence>
<evidence type="ECO:0000313" key="3">
    <source>
        <dbReference type="WBParaSite" id="L893_g28539.t1"/>
    </source>
</evidence>